<dbReference type="InterPro" id="IPR051532">
    <property type="entry name" value="Ester_Hydrolysis_Enzymes"/>
</dbReference>
<evidence type="ECO:0000313" key="2">
    <source>
        <dbReference type="EMBL" id="GGD42934.1"/>
    </source>
</evidence>
<keyword evidence="3" id="KW-1185">Reference proteome</keyword>
<protein>
    <recommendedName>
        <fullName evidence="1">SGNH hydrolase-type esterase domain-containing protein</fullName>
    </recommendedName>
</protein>
<dbReference type="Pfam" id="PF13472">
    <property type="entry name" value="Lipase_GDSL_2"/>
    <property type="match status" value="1"/>
</dbReference>
<proteinExistence type="predicted"/>
<dbReference type="AlphaFoldDB" id="A0A916YF85"/>
<dbReference type="SUPFAM" id="SSF52266">
    <property type="entry name" value="SGNH hydrolase"/>
    <property type="match status" value="1"/>
</dbReference>
<dbReference type="CDD" id="cd00229">
    <property type="entry name" value="SGNH_hydrolase"/>
    <property type="match status" value="1"/>
</dbReference>
<evidence type="ECO:0000313" key="3">
    <source>
        <dbReference type="Proteomes" id="UP000633205"/>
    </source>
</evidence>
<organism evidence="2 3">
    <name type="scientific">Microbacterium faecale</name>
    <dbReference type="NCBI Taxonomy" id="1804630"/>
    <lineage>
        <taxon>Bacteria</taxon>
        <taxon>Bacillati</taxon>
        <taxon>Actinomycetota</taxon>
        <taxon>Actinomycetes</taxon>
        <taxon>Micrococcales</taxon>
        <taxon>Microbacteriaceae</taxon>
        <taxon>Microbacterium</taxon>
    </lineage>
</organism>
<evidence type="ECO:0000259" key="1">
    <source>
        <dbReference type="Pfam" id="PF13472"/>
    </source>
</evidence>
<name>A0A916YF85_9MICO</name>
<dbReference type="InterPro" id="IPR036514">
    <property type="entry name" value="SGNH_hydro_sf"/>
</dbReference>
<feature type="domain" description="SGNH hydrolase-type esterase" evidence="1">
    <location>
        <begin position="13"/>
        <end position="170"/>
    </location>
</feature>
<reference evidence="2" key="2">
    <citation type="submission" date="2020-09" db="EMBL/GenBank/DDBJ databases">
        <authorList>
            <person name="Sun Q."/>
            <person name="Zhou Y."/>
        </authorList>
    </citation>
    <scope>NUCLEOTIDE SEQUENCE</scope>
    <source>
        <strain evidence="2">CGMCC 1.15152</strain>
    </source>
</reference>
<gene>
    <name evidence="2" type="ORF">GCM10010915_25050</name>
</gene>
<accession>A0A916YF85</accession>
<dbReference type="InterPro" id="IPR013830">
    <property type="entry name" value="SGNH_hydro"/>
</dbReference>
<reference evidence="2" key="1">
    <citation type="journal article" date="2014" name="Int. J. Syst. Evol. Microbiol.">
        <title>Complete genome sequence of Corynebacterium casei LMG S-19264T (=DSM 44701T), isolated from a smear-ripened cheese.</title>
        <authorList>
            <consortium name="US DOE Joint Genome Institute (JGI-PGF)"/>
            <person name="Walter F."/>
            <person name="Albersmeier A."/>
            <person name="Kalinowski J."/>
            <person name="Ruckert C."/>
        </authorList>
    </citation>
    <scope>NUCLEOTIDE SEQUENCE</scope>
    <source>
        <strain evidence="2">CGMCC 1.15152</strain>
    </source>
</reference>
<dbReference type="Proteomes" id="UP000633205">
    <property type="component" value="Unassembled WGS sequence"/>
</dbReference>
<sequence>MADPEPDAIRMAAVGDSITDGDSRDFAGGVPGPQSWVSYAVGPEVDFVGGWAEWGASAEAMAQGVTGPFDADVLVILAGTNDAAWTPHEEVGRHLADITETAEIDEVVLSSIPPNAFSLGGAAELNSSLEDLAHQQDWVWVDSAADLRDGDGYADEMSYDGIHPTEAGARVIGEAIGEAVRDSAASRNAD</sequence>
<comment type="caution">
    <text evidence="2">The sequence shown here is derived from an EMBL/GenBank/DDBJ whole genome shotgun (WGS) entry which is preliminary data.</text>
</comment>
<dbReference type="Gene3D" id="3.40.50.1110">
    <property type="entry name" value="SGNH hydrolase"/>
    <property type="match status" value="1"/>
</dbReference>
<dbReference type="PANTHER" id="PTHR30383">
    <property type="entry name" value="THIOESTERASE 1/PROTEASE 1/LYSOPHOSPHOLIPASE L1"/>
    <property type="match status" value="1"/>
</dbReference>
<dbReference type="EMBL" id="BMHO01000001">
    <property type="protein sequence ID" value="GGD42934.1"/>
    <property type="molecule type" value="Genomic_DNA"/>
</dbReference>